<keyword evidence="1" id="KW-0479">Metal-binding</keyword>
<feature type="domain" description="HMA" evidence="3">
    <location>
        <begin position="26"/>
        <end position="92"/>
    </location>
</feature>
<dbReference type="EMBL" id="CP005996">
    <property type="protein sequence ID" value="AGS39687.1"/>
    <property type="molecule type" value="Genomic_DNA"/>
</dbReference>
<dbReference type="InterPro" id="IPR000428">
    <property type="entry name" value="Cu-bd"/>
</dbReference>
<dbReference type="GO" id="GO:0005507">
    <property type="term" value="F:copper ion binding"/>
    <property type="evidence" value="ECO:0007669"/>
    <property type="project" value="InterPro"/>
</dbReference>
<protein>
    <recommendedName>
        <fullName evidence="3">HMA domain-containing protein</fullName>
    </recommendedName>
</protein>
<reference evidence="5" key="2">
    <citation type="journal article" date="2016" name="Environ. Microbiol. Rep.">
        <title>Analysis of defence systems and a conjugative IncP-1 plasmid in the marine polyaromatic hydrocarbons-degrading bacterium Cycloclasticus sp. 78-ME.</title>
        <authorList>
            <person name="Yakimov M.M."/>
            <person name="Crisafi F."/>
            <person name="Messina E."/>
            <person name="Smedile F."/>
            <person name="Lopatina A."/>
            <person name="Denaro R."/>
            <person name="Pieper D.H."/>
            <person name="Golyshin P.N."/>
            <person name="Giuliano L."/>
        </authorList>
    </citation>
    <scope>NUCLEOTIDE SEQUENCE [LARGE SCALE GENOMIC DNA]</scope>
    <source>
        <strain evidence="5">78-ME</strain>
    </source>
</reference>
<evidence type="ECO:0000313" key="5">
    <source>
        <dbReference type="Proteomes" id="UP000015380"/>
    </source>
</evidence>
<dbReference type="Gene3D" id="3.30.70.100">
    <property type="match status" value="1"/>
</dbReference>
<dbReference type="PROSITE" id="PS50846">
    <property type="entry name" value="HMA_2"/>
    <property type="match status" value="1"/>
</dbReference>
<dbReference type="AlphaFoldDB" id="S5TFR2"/>
<sequence length="101" mass="11208">MKKIFNLTLAMSLVVVLGMLQSVQARTVEIEVYGMTCAFCVDSLERKFGEMQSISNVEVSLKQKKIRLQTEGNQPSIESIKKAVLDAGFTPVKITILADEK</sequence>
<evidence type="ECO:0000256" key="1">
    <source>
        <dbReference type="ARBA" id="ARBA00022723"/>
    </source>
</evidence>
<reference evidence="4 5" key="1">
    <citation type="submission" date="2013-05" db="EMBL/GenBank/DDBJ databases">
        <title>Between feast and famine: a lifestyle of most important marine PAH-degrading bacterium Cycloclasticus sp. 7ME.</title>
        <authorList>
            <person name="Yakimov M.M."/>
            <person name="Messina E."/>
            <person name="Genovese M."/>
            <person name="Denaro R."/>
            <person name="Crisafi F."/>
            <person name="Russo D."/>
            <person name="Cappello S."/>
            <person name="Santisi S."/>
            <person name="Smedile F."/>
            <person name="Golyshina O.V."/>
            <person name="Tran H."/>
            <person name="Pieper D.H."/>
            <person name="Golyshin P.N."/>
            <person name="Giuliano L."/>
        </authorList>
    </citation>
    <scope>NUCLEOTIDE SEQUENCE [LARGE SCALE GENOMIC DNA]</scope>
    <source>
        <strain evidence="4 5">78-ME</strain>
    </source>
</reference>
<keyword evidence="5" id="KW-1185">Reference proteome</keyword>
<dbReference type="eggNOG" id="COG2608">
    <property type="taxonomic scope" value="Bacteria"/>
</dbReference>
<proteinExistence type="predicted"/>
<dbReference type="Pfam" id="PF00403">
    <property type="entry name" value="HMA"/>
    <property type="match status" value="1"/>
</dbReference>
<dbReference type="SUPFAM" id="SSF55008">
    <property type="entry name" value="HMA, heavy metal-associated domain"/>
    <property type="match status" value="1"/>
</dbReference>
<name>S5TFR2_9GAMM</name>
<accession>S5TFR2</accession>
<keyword evidence="2" id="KW-0732">Signal</keyword>
<evidence type="ECO:0000313" key="4">
    <source>
        <dbReference type="EMBL" id="AGS39687.1"/>
    </source>
</evidence>
<dbReference type="Proteomes" id="UP000015380">
    <property type="component" value="Chromosome"/>
</dbReference>
<feature type="chain" id="PRO_5004532430" description="HMA domain-containing protein" evidence="2">
    <location>
        <begin position="26"/>
        <end position="101"/>
    </location>
</feature>
<feature type="signal peptide" evidence="2">
    <location>
        <begin position="1"/>
        <end position="25"/>
    </location>
</feature>
<dbReference type="HOGENOM" id="CLU_134973_2_0_6"/>
<evidence type="ECO:0000259" key="3">
    <source>
        <dbReference type="PROSITE" id="PS50846"/>
    </source>
</evidence>
<dbReference type="RefSeq" id="WP_020932534.1">
    <property type="nucleotide sequence ID" value="NC_021917.1"/>
</dbReference>
<dbReference type="FunFam" id="3.30.70.100:FF:000001">
    <property type="entry name" value="ATPase copper transporting beta"/>
    <property type="match status" value="1"/>
</dbReference>
<dbReference type="InterPro" id="IPR036163">
    <property type="entry name" value="HMA_dom_sf"/>
</dbReference>
<organism evidence="4 5">
    <name type="scientific">Cycloclasticus zancles 78-ME</name>
    <dbReference type="NCBI Taxonomy" id="1198232"/>
    <lineage>
        <taxon>Bacteria</taxon>
        <taxon>Pseudomonadati</taxon>
        <taxon>Pseudomonadota</taxon>
        <taxon>Gammaproteobacteria</taxon>
        <taxon>Thiotrichales</taxon>
        <taxon>Piscirickettsiaceae</taxon>
        <taxon>Cycloclasticus</taxon>
    </lineage>
</organism>
<dbReference type="PATRIC" id="fig|1198232.3.peg.1352"/>
<dbReference type="PRINTS" id="PR00944">
    <property type="entry name" value="CUEXPORT"/>
</dbReference>
<dbReference type="GO" id="GO:0006825">
    <property type="term" value="P:copper ion transport"/>
    <property type="evidence" value="ECO:0007669"/>
    <property type="project" value="InterPro"/>
</dbReference>
<dbReference type="CDD" id="cd00371">
    <property type="entry name" value="HMA"/>
    <property type="match status" value="1"/>
</dbReference>
<evidence type="ECO:0000256" key="2">
    <source>
        <dbReference type="SAM" id="SignalP"/>
    </source>
</evidence>
<gene>
    <name evidence="4" type="ORF">CYCME_1358</name>
</gene>
<dbReference type="KEGG" id="cza:CYCME_1358"/>
<dbReference type="InterPro" id="IPR006121">
    <property type="entry name" value="HMA_dom"/>
</dbReference>